<keyword evidence="2" id="KW-0238">DNA-binding</keyword>
<evidence type="ECO:0000313" key="6">
    <source>
        <dbReference type="EMBL" id="KXP12134.1"/>
    </source>
</evidence>
<dbReference type="InterPro" id="IPR036390">
    <property type="entry name" value="WH_DNA-bd_sf"/>
</dbReference>
<protein>
    <recommendedName>
        <fullName evidence="5">HTH marR-type domain-containing protein</fullName>
    </recommendedName>
</protein>
<feature type="compositionally biased region" description="Basic and acidic residues" evidence="4">
    <location>
        <begin position="155"/>
        <end position="167"/>
    </location>
</feature>
<dbReference type="RefSeq" id="WP_068570790.1">
    <property type="nucleotide sequence ID" value="NZ_LSRF01000015.1"/>
</dbReference>
<feature type="region of interest" description="Disordered" evidence="4">
    <location>
        <begin position="148"/>
        <end position="167"/>
    </location>
</feature>
<dbReference type="EMBL" id="LSRF01000015">
    <property type="protein sequence ID" value="KXP12134.1"/>
    <property type="molecule type" value="Genomic_DNA"/>
</dbReference>
<dbReference type="SUPFAM" id="SSF46785">
    <property type="entry name" value="Winged helix' DNA-binding domain"/>
    <property type="match status" value="1"/>
</dbReference>
<evidence type="ECO:0000259" key="5">
    <source>
        <dbReference type="Pfam" id="PF12802"/>
    </source>
</evidence>
<dbReference type="Gene3D" id="1.10.10.10">
    <property type="entry name" value="Winged helix-like DNA-binding domain superfamily/Winged helix DNA-binding domain"/>
    <property type="match status" value="1"/>
</dbReference>
<comment type="caution">
    <text evidence="6">The sequence shown here is derived from an EMBL/GenBank/DDBJ whole genome shotgun (WGS) entry which is preliminary data.</text>
</comment>
<proteinExistence type="predicted"/>
<evidence type="ECO:0000256" key="4">
    <source>
        <dbReference type="SAM" id="MobiDB-lite"/>
    </source>
</evidence>
<organism evidence="6 7">
    <name type="scientific">Tsukamurella pseudospumae</name>
    <dbReference type="NCBI Taxonomy" id="239498"/>
    <lineage>
        <taxon>Bacteria</taxon>
        <taxon>Bacillati</taxon>
        <taxon>Actinomycetota</taxon>
        <taxon>Actinomycetes</taxon>
        <taxon>Mycobacteriales</taxon>
        <taxon>Tsukamurellaceae</taxon>
        <taxon>Tsukamurella</taxon>
    </lineage>
</organism>
<gene>
    <name evidence="6" type="ORF">AXK60_24035</name>
</gene>
<dbReference type="Pfam" id="PF12802">
    <property type="entry name" value="MarR_2"/>
    <property type="match status" value="1"/>
</dbReference>
<sequence length="167" mass="17938">MSRPGYELPLLLLDGFREAVDEAHRILADQGFPEARPRDGFAMQAVGDGSTAGEIATTLGVSKQAAAKTIARLVDLDYVAIGHDPEDGRRRLVAPTLRGHAMLHASAAAFRSVHTAWEQRIGTARLDAMLDDLASLTASPTRLDTLATLNGDADDQQKHPSGRRDTT</sequence>
<feature type="domain" description="HTH marR-type" evidence="5">
    <location>
        <begin position="45"/>
        <end position="90"/>
    </location>
</feature>
<dbReference type="AlphaFoldDB" id="A0A138ANX8"/>
<evidence type="ECO:0000256" key="2">
    <source>
        <dbReference type="ARBA" id="ARBA00023125"/>
    </source>
</evidence>
<keyword evidence="1" id="KW-0805">Transcription regulation</keyword>
<evidence type="ECO:0000256" key="1">
    <source>
        <dbReference type="ARBA" id="ARBA00023015"/>
    </source>
</evidence>
<dbReference type="STRING" id="239498.AXK60_24035"/>
<keyword evidence="3" id="KW-0804">Transcription</keyword>
<reference evidence="7" key="1">
    <citation type="submission" date="2016-02" db="EMBL/GenBank/DDBJ databases">
        <authorList>
            <person name="Wen L."/>
            <person name="He K."/>
            <person name="Yang H."/>
        </authorList>
    </citation>
    <scope>NUCLEOTIDE SEQUENCE [LARGE SCALE GENOMIC DNA]</scope>
    <source>
        <strain evidence="7">JCM 15929</strain>
    </source>
</reference>
<dbReference type="Proteomes" id="UP000070258">
    <property type="component" value="Unassembled WGS sequence"/>
</dbReference>
<evidence type="ECO:0000256" key="3">
    <source>
        <dbReference type="ARBA" id="ARBA00023163"/>
    </source>
</evidence>
<name>A0A138ANX8_9ACTN</name>
<dbReference type="InterPro" id="IPR000835">
    <property type="entry name" value="HTH_MarR-typ"/>
</dbReference>
<accession>A0A138ANX8</accession>
<dbReference type="GO" id="GO:0003700">
    <property type="term" value="F:DNA-binding transcription factor activity"/>
    <property type="evidence" value="ECO:0007669"/>
    <property type="project" value="InterPro"/>
</dbReference>
<dbReference type="GO" id="GO:0003677">
    <property type="term" value="F:DNA binding"/>
    <property type="evidence" value="ECO:0007669"/>
    <property type="project" value="UniProtKB-KW"/>
</dbReference>
<dbReference type="InterPro" id="IPR023187">
    <property type="entry name" value="Tscrpt_reg_MarR-type_CS"/>
</dbReference>
<dbReference type="PROSITE" id="PS01117">
    <property type="entry name" value="HTH_MARR_1"/>
    <property type="match status" value="1"/>
</dbReference>
<evidence type="ECO:0000313" key="7">
    <source>
        <dbReference type="Proteomes" id="UP000070258"/>
    </source>
</evidence>
<dbReference type="InterPro" id="IPR036388">
    <property type="entry name" value="WH-like_DNA-bd_sf"/>
</dbReference>